<keyword evidence="1" id="KW-0677">Repeat</keyword>
<evidence type="ECO:0000256" key="1">
    <source>
        <dbReference type="ARBA" id="ARBA00022737"/>
    </source>
</evidence>
<dbReference type="Proteomes" id="UP000006727">
    <property type="component" value="Chromosome 16"/>
</dbReference>
<dbReference type="InterPro" id="IPR050693">
    <property type="entry name" value="Hsp70_NEF-Inhibitors"/>
</dbReference>
<organism evidence="5">
    <name type="scientific">Physcomitrium patens</name>
    <name type="common">Spreading-leaved earth moss</name>
    <name type="synonym">Physcomitrella patens</name>
    <dbReference type="NCBI Taxonomy" id="3218"/>
    <lineage>
        <taxon>Eukaryota</taxon>
        <taxon>Viridiplantae</taxon>
        <taxon>Streptophyta</taxon>
        <taxon>Embryophyta</taxon>
        <taxon>Bryophyta</taxon>
        <taxon>Bryophytina</taxon>
        <taxon>Bryopsida</taxon>
        <taxon>Funariidae</taxon>
        <taxon>Funariales</taxon>
        <taxon>Funariaceae</taxon>
        <taxon>Physcomitrium</taxon>
    </lineage>
</organism>
<dbReference type="GO" id="GO:0005783">
    <property type="term" value="C:endoplasmic reticulum"/>
    <property type="evidence" value="ECO:0000318"/>
    <property type="project" value="GO_Central"/>
</dbReference>
<feature type="coiled-coil region" evidence="2">
    <location>
        <begin position="65"/>
        <end position="95"/>
    </location>
</feature>
<dbReference type="InterPro" id="IPR016024">
    <property type="entry name" value="ARM-type_fold"/>
</dbReference>
<dbReference type="EnsemblPlants" id="Pp3c16_19440V3.2">
    <property type="protein sequence ID" value="Pp3c16_19440V3.2"/>
    <property type="gene ID" value="Pp3c16_19440"/>
</dbReference>
<feature type="compositionally biased region" description="Polar residues" evidence="3">
    <location>
        <begin position="350"/>
        <end position="360"/>
    </location>
</feature>
<keyword evidence="7" id="KW-1185">Reference proteome</keyword>
<dbReference type="OMA" id="CHVQSGL"/>
<dbReference type="OrthoDB" id="10250458at2759"/>
<dbReference type="AlphaFoldDB" id="A9SI44"/>
<dbReference type="SUPFAM" id="SSF48371">
    <property type="entry name" value="ARM repeat"/>
    <property type="match status" value="1"/>
</dbReference>
<protein>
    <recommendedName>
        <fullName evidence="4">TOG domain-containing protein</fullName>
    </recommendedName>
</protein>
<name>A9SI44_PHYPA</name>
<evidence type="ECO:0000259" key="4">
    <source>
        <dbReference type="SMART" id="SM01349"/>
    </source>
</evidence>
<dbReference type="RefSeq" id="XP_024399454.1">
    <property type="nucleotide sequence ID" value="XM_024543686.2"/>
</dbReference>
<reference evidence="6" key="3">
    <citation type="submission" date="2020-12" db="UniProtKB">
        <authorList>
            <consortium name="EnsemblPlants"/>
        </authorList>
    </citation>
    <scope>IDENTIFICATION</scope>
</reference>
<keyword evidence="2" id="KW-0175">Coiled coil</keyword>
<dbReference type="EnsemblPlants" id="Pp3c16_19440V3.1">
    <property type="protein sequence ID" value="Pp3c16_19440V3.1"/>
    <property type="gene ID" value="Pp3c16_19440"/>
</dbReference>
<dbReference type="EMBL" id="ABEU02000016">
    <property type="protein sequence ID" value="PNR38123.1"/>
    <property type="molecule type" value="Genomic_DNA"/>
</dbReference>
<feature type="region of interest" description="Disordered" evidence="3">
    <location>
        <begin position="340"/>
        <end position="372"/>
    </location>
</feature>
<dbReference type="eggNOG" id="KOG2160">
    <property type="taxonomic scope" value="Eukaryota"/>
</dbReference>
<dbReference type="Pfam" id="PF08609">
    <property type="entry name" value="Fes1"/>
    <property type="match status" value="1"/>
</dbReference>
<reference evidence="5 7" key="2">
    <citation type="journal article" date="2018" name="Plant J.">
        <title>The Physcomitrella patens chromosome-scale assembly reveals moss genome structure and evolution.</title>
        <authorList>
            <person name="Lang D."/>
            <person name="Ullrich K.K."/>
            <person name="Murat F."/>
            <person name="Fuchs J."/>
            <person name="Jenkins J."/>
            <person name="Haas F.B."/>
            <person name="Piednoel M."/>
            <person name="Gundlach H."/>
            <person name="Van Bel M."/>
            <person name="Meyberg R."/>
            <person name="Vives C."/>
            <person name="Morata J."/>
            <person name="Symeonidi A."/>
            <person name="Hiss M."/>
            <person name="Muchero W."/>
            <person name="Kamisugi Y."/>
            <person name="Saleh O."/>
            <person name="Blanc G."/>
            <person name="Decker E.L."/>
            <person name="van Gessel N."/>
            <person name="Grimwood J."/>
            <person name="Hayes R.D."/>
            <person name="Graham S.W."/>
            <person name="Gunter L.E."/>
            <person name="McDaniel S.F."/>
            <person name="Hoernstein S.N.W."/>
            <person name="Larsson A."/>
            <person name="Li F.W."/>
            <person name="Perroud P.F."/>
            <person name="Phillips J."/>
            <person name="Ranjan P."/>
            <person name="Rokshar D.S."/>
            <person name="Rothfels C.J."/>
            <person name="Schneider L."/>
            <person name="Shu S."/>
            <person name="Stevenson D.W."/>
            <person name="Thummler F."/>
            <person name="Tillich M."/>
            <person name="Villarreal Aguilar J.C."/>
            <person name="Widiez T."/>
            <person name="Wong G.K."/>
            <person name="Wymore A."/>
            <person name="Zhang Y."/>
            <person name="Zimmer A.D."/>
            <person name="Quatrano R.S."/>
            <person name="Mayer K.F.X."/>
            <person name="Goodstein D."/>
            <person name="Casacuberta J.M."/>
            <person name="Vandepoele K."/>
            <person name="Reski R."/>
            <person name="Cuming A.C."/>
            <person name="Tuskan G.A."/>
            <person name="Maumus F."/>
            <person name="Salse J."/>
            <person name="Schmutz J."/>
            <person name="Rensing S.A."/>
        </authorList>
    </citation>
    <scope>NUCLEOTIDE SEQUENCE [LARGE SCALE GENOMIC DNA]</scope>
    <source>
        <strain evidence="6 7">cv. Gransden 2004</strain>
    </source>
</reference>
<dbReference type="PANTHER" id="PTHR19316:SF18">
    <property type="entry name" value="HSP70-BINDING PROTEIN 1"/>
    <property type="match status" value="1"/>
</dbReference>
<dbReference type="Gramene" id="Pp3c16_19440V3.2">
    <property type="protein sequence ID" value="Pp3c16_19440V3.2"/>
    <property type="gene ID" value="Pp3c16_19440"/>
</dbReference>
<dbReference type="Gene3D" id="1.25.10.10">
    <property type="entry name" value="Leucine-rich Repeat Variant"/>
    <property type="match status" value="1"/>
</dbReference>
<dbReference type="FunFam" id="1.25.10.10:FF:000157">
    <property type="entry name" value="Hsp70-binding protein 1"/>
    <property type="match status" value="1"/>
</dbReference>
<dbReference type="STRING" id="3218.A9SI44"/>
<gene>
    <name evidence="6" type="primary">LOC112293813</name>
    <name evidence="5" type="ORF">PHYPA_021234</name>
</gene>
<evidence type="ECO:0000313" key="7">
    <source>
        <dbReference type="Proteomes" id="UP000006727"/>
    </source>
</evidence>
<dbReference type="PaxDb" id="3218-PP1S81_237V6.1"/>
<dbReference type="Gramene" id="Pp3c16_19440V3.1">
    <property type="protein sequence ID" value="Pp3c16_19440V3.1"/>
    <property type="gene ID" value="Pp3c16_19440"/>
</dbReference>
<evidence type="ECO:0000313" key="5">
    <source>
        <dbReference type="EMBL" id="PNR38123.1"/>
    </source>
</evidence>
<evidence type="ECO:0000256" key="2">
    <source>
        <dbReference type="SAM" id="Coils"/>
    </source>
</evidence>
<evidence type="ECO:0000313" key="6">
    <source>
        <dbReference type="EnsemblPlants" id="Pp3c16_19440V3.1"/>
    </source>
</evidence>
<dbReference type="GeneID" id="112293813"/>
<dbReference type="HOGENOM" id="CLU_049387_1_1_1"/>
<dbReference type="InterPro" id="IPR013918">
    <property type="entry name" value="Nucleotide_exch_fac_Fes1"/>
</dbReference>
<proteinExistence type="predicted"/>
<evidence type="ECO:0000256" key="3">
    <source>
        <dbReference type="SAM" id="MobiDB-lite"/>
    </source>
</evidence>
<reference evidence="5 7" key="1">
    <citation type="journal article" date="2008" name="Science">
        <title>The Physcomitrella genome reveals evolutionary insights into the conquest of land by plants.</title>
        <authorList>
            <person name="Rensing S."/>
            <person name="Lang D."/>
            <person name="Zimmer A."/>
            <person name="Terry A."/>
            <person name="Salamov A."/>
            <person name="Shapiro H."/>
            <person name="Nishiyama T."/>
            <person name="Perroud P.-F."/>
            <person name="Lindquist E."/>
            <person name="Kamisugi Y."/>
            <person name="Tanahashi T."/>
            <person name="Sakakibara K."/>
            <person name="Fujita T."/>
            <person name="Oishi K."/>
            <person name="Shin-I T."/>
            <person name="Kuroki Y."/>
            <person name="Toyoda A."/>
            <person name="Suzuki Y."/>
            <person name="Hashimoto A."/>
            <person name="Yamaguchi K."/>
            <person name="Sugano A."/>
            <person name="Kohara Y."/>
            <person name="Fujiyama A."/>
            <person name="Anterola A."/>
            <person name="Aoki S."/>
            <person name="Ashton N."/>
            <person name="Barbazuk W.B."/>
            <person name="Barker E."/>
            <person name="Bennetzen J."/>
            <person name="Bezanilla M."/>
            <person name="Blankenship R."/>
            <person name="Cho S.H."/>
            <person name="Dutcher S."/>
            <person name="Estelle M."/>
            <person name="Fawcett J.A."/>
            <person name="Gundlach H."/>
            <person name="Hanada K."/>
            <person name="Heyl A."/>
            <person name="Hicks K.A."/>
            <person name="Hugh J."/>
            <person name="Lohr M."/>
            <person name="Mayer K."/>
            <person name="Melkozernov A."/>
            <person name="Murata T."/>
            <person name="Nelson D."/>
            <person name="Pils B."/>
            <person name="Prigge M."/>
            <person name="Reiss B."/>
            <person name="Renner T."/>
            <person name="Rombauts S."/>
            <person name="Rushton P."/>
            <person name="Sanderfoot A."/>
            <person name="Schween G."/>
            <person name="Shiu S.-H."/>
            <person name="Stueber K."/>
            <person name="Theodoulou F.L."/>
            <person name="Tu H."/>
            <person name="Van de Peer Y."/>
            <person name="Verrier P.J."/>
            <person name="Waters E."/>
            <person name="Wood A."/>
            <person name="Yang L."/>
            <person name="Cove D."/>
            <person name="Cuming A."/>
            <person name="Hasebe M."/>
            <person name="Lucas S."/>
            <person name="Mishler D.B."/>
            <person name="Reski R."/>
            <person name="Grigoriev I."/>
            <person name="Quatrano R.S."/>
            <person name="Boore J.L."/>
        </authorList>
    </citation>
    <scope>NUCLEOTIDE SEQUENCE [LARGE SCALE GENOMIC DNA]</scope>
    <source>
        <strain evidence="6 7">cv. Gransden 2004</strain>
    </source>
</reference>
<dbReference type="PANTHER" id="PTHR19316">
    <property type="entry name" value="PROTEIN FOLDING REGULATOR"/>
    <property type="match status" value="1"/>
</dbReference>
<dbReference type="InterPro" id="IPR034085">
    <property type="entry name" value="TOG"/>
</dbReference>
<feature type="domain" description="TOG" evidence="4">
    <location>
        <begin position="46"/>
        <end position="288"/>
    </location>
</feature>
<dbReference type="SMART" id="SM01349">
    <property type="entry name" value="TOG"/>
    <property type="match status" value="1"/>
</dbReference>
<sequence length="372" mass="41390">MDGGGPDWKGLLKWSIAHSDGTQAPRQLSEEDKRFFAEAMESQTVDIIKRMKEISMVMNMPSEVLESQGVTVEELEELLEELQEHVESIDMANDLHAIGGLVPLLNYLKNPNAGIRSRAAEVVSTIVQNNPKSQQQVMECNGLEKLLANFNSDDNMKVRTKALGAISSLIRNNKVATDAFRLSNGYAGLREALASEDTRFQRKALQVMQYLLKETPKDHNVATQLGFVRSLTNLVNSPDHDLRQATLQSLVEIIRNQDNQSSGKYDDTTQLKDVISKRVEDIKKMNKEDLAAVKEERILVDLLWQLLYKEPSELRKEGLLVTPEDNAPPPDVASRTFASGLRALAESSPVEPSSGQNESQEGNKKTVLLLGP</sequence>
<dbReference type="InterPro" id="IPR011989">
    <property type="entry name" value="ARM-like"/>
</dbReference>
<accession>A9SI44</accession>
<dbReference type="GO" id="GO:0000774">
    <property type="term" value="F:adenyl-nucleotide exchange factor activity"/>
    <property type="evidence" value="ECO:0000318"/>
    <property type="project" value="GO_Central"/>
</dbReference>